<name>A0A1H7PKJ0_STIAU</name>
<sequence length="125" mass="14338">MALKSSIFSLALGTLLLGSSALAQEAQGFRGGHGPGYGAPSHHPPRPSRPSRPSGQEGRYELQTVQVWSQGRYEQVWVPEQCHYRPRRGKHCEGGYYEQRWVPGRYETVEKWVWVPVRYHRYGRS</sequence>
<accession>A0A1H7PKJ0</accession>
<feature type="region of interest" description="Disordered" evidence="1">
    <location>
        <begin position="27"/>
        <end position="58"/>
    </location>
</feature>
<dbReference type="RefSeq" id="WP_075006628.1">
    <property type="nucleotide sequence ID" value="NZ_FOAP01000005.1"/>
</dbReference>
<feature type="chain" id="PRO_5010278373" description="YXWGXW repeat-containing protein" evidence="2">
    <location>
        <begin position="24"/>
        <end position="125"/>
    </location>
</feature>
<dbReference type="EMBL" id="FOAP01000005">
    <property type="protein sequence ID" value="SEL36116.1"/>
    <property type="molecule type" value="Genomic_DNA"/>
</dbReference>
<dbReference type="OrthoDB" id="5525386at2"/>
<proteinExistence type="predicted"/>
<evidence type="ECO:0000313" key="3">
    <source>
        <dbReference type="EMBL" id="SEL36116.1"/>
    </source>
</evidence>
<feature type="signal peptide" evidence="2">
    <location>
        <begin position="1"/>
        <end position="23"/>
    </location>
</feature>
<protein>
    <recommendedName>
        <fullName evidence="5">YXWGXW repeat-containing protein</fullName>
    </recommendedName>
</protein>
<evidence type="ECO:0000256" key="1">
    <source>
        <dbReference type="SAM" id="MobiDB-lite"/>
    </source>
</evidence>
<organism evidence="3 4">
    <name type="scientific">Stigmatella aurantiaca</name>
    <dbReference type="NCBI Taxonomy" id="41"/>
    <lineage>
        <taxon>Bacteria</taxon>
        <taxon>Pseudomonadati</taxon>
        <taxon>Myxococcota</taxon>
        <taxon>Myxococcia</taxon>
        <taxon>Myxococcales</taxon>
        <taxon>Cystobacterineae</taxon>
        <taxon>Archangiaceae</taxon>
        <taxon>Stigmatella</taxon>
    </lineage>
</organism>
<gene>
    <name evidence="3" type="ORF">SAMN05444354_105319</name>
</gene>
<evidence type="ECO:0000256" key="2">
    <source>
        <dbReference type="SAM" id="SignalP"/>
    </source>
</evidence>
<evidence type="ECO:0008006" key="5">
    <source>
        <dbReference type="Google" id="ProtNLM"/>
    </source>
</evidence>
<dbReference type="AlphaFoldDB" id="A0A1H7PKJ0"/>
<dbReference type="Proteomes" id="UP000182719">
    <property type="component" value="Unassembled WGS sequence"/>
</dbReference>
<keyword evidence="2" id="KW-0732">Signal</keyword>
<reference evidence="4" key="1">
    <citation type="submission" date="2016-10" db="EMBL/GenBank/DDBJ databases">
        <authorList>
            <person name="Varghese N."/>
            <person name="Submissions S."/>
        </authorList>
    </citation>
    <scope>NUCLEOTIDE SEQUENCE [LARGE SCALE GENOMIC DNA]</scope>
    <source>
        <strain evidence="4">DSM 17044</strain>
    </source>
</reference>
<evidence type="ECO:0000313" key="4">
    <source>
        <dbReference type="Proteomes" id="UP000182719"/>
    </source>
</evidence>
<keyword evidence="4" id="KW-1185">Reference proteome</keyword>